<sequence precursor="true">MARRNNRLATGLMALALMAGTDPARAQDPAPAAGYTADQAAEAATLLADRITVTGDKTLVAEGAVEVFWQQNRLTASRVTYDQSTDRMLIEGPIRLVQPGQSGAVTLASQADLSRDMQNGVLIGARMVLARELQIAANRVERKDGEVTTLYDAVGSSCQVCASDPTPLWEIRARTITHDAPARVLRFDNAQFRLMGVPLLWTPVLSMPDPTVDRMDGILRPRFTNSSRMGFGVELPYFLTLGPSADLTLKPFVATDWSSTLGMRYRQALDNGYVLVNGALSRDSLRENETRGYLFANGWFGIPGGYQLGVQLQVVTDPAYLVDYDISDIDRLWSGVTLDRVTRNEMIWMRAGNTHSIREGESNSTQPMLAGDYSWTRLFRPRYLGGLASVEWNVHTLNRASTLDYDTAEDYDDVPDGRDMLRTSLELNWQRNWLLPAGILATSQARLATDVFSVRNDQVYEGDTIRAQPTLGMEVRWPWVATSGSASHVIEPVAQILWSPDNLKAAPNEDSVLVEFDEGNLFSLSRYPGGDTRERGLRANLGMSWTRMDAAGWSFGMTAGRVFRAEDLDQFSTGSGLSGRTSDWLLGGTLTTTTGLTISNRALFDDELDISRDELRFAYLGPKYQLTTGYIWMKPNELEGRPQATDELVMMGGVNMNPEWRGTFNTRYDFTAERMARAGLGLRYANECIAMDLSLSRRFTSSSSVKPETSFGFQVQLAGFGADSQTGTAARACRG</sequence>
<gene>
    <name evidence="1" type="primary">lptD</name>
    <name evidence="3" type="ORF">D2T30_10290</name>
</gene>
<dbReference type="GO" id="GO:0009279">
    <property type="term" value="C:cell outer membrane"/>
    <property type="evidence" value="ECO:0007669"/>
    <property type="project" value="UniProtKB-SubCell"/>
</dbReference>
<dbReference type="EMBL" id="SAUZ01000011">
    <property type="protein sequence ID" value="RWR20756.1"/>
    <property type="molecule type" value="Genomic_DNA"/>
</dbReference>
<dbReference type="RefSeq" id="WP_128208803.1">
    <property type="nucleotide sequence ID" value="NZ_JBHRSO010000041.1"/>
</dbReference>
<dbReference type="GO" id="GO:0015920">
    <property type="term" value="P:lipopolysaccharide transport"/>
    <property type="evidence" value="ECO:0007669"/>
    <property type="project" value="InterPro"/>
</dbReference>
<comment type="subcellular location">
    <subcellularLocation>
        <location evidence="1">Cell outer membrane</location>
    </subcellularLocation>
</comment>
<keyword evidence="1" id="KW-0472">Membrane</keyword>
<dbReference type="Proteomes" id="UP000284476">
    <property type="component" value="Unassembled WGS sequence"/>
</dbReference>
<organism evidence="3 4">
    <name type="scientific">Paenirhodobacter populi</name>
    <dbReference type="NCBI Taxonomy" id="2306993"/>
    <lineage>
        <taxon>Bacteria</taxon>
        <taxon>Pseudomonadati</taxon>
        <taxon>Pseudomonadota</taxon>
        <taxon>Alphaproteobacteria</taxon>
        <taxon>Rhodobacterales</taxon>
        <taxon>Rhodobacter group</taxon>
        <taxon>Paenirhodobacter</taxon>
    </lineage>
</organism>
<evidence type="ECO:0000259" key="2">
    <source>
        <dbReference type="Pfam" id="PF04453"/>
    </source>
</evidence>
<evidence type="ECO:0000313" key="4">
    <source>
        <dbReference type="Proteomes" id="UP000284476"/>
    </source>
</evidence>
<dbReference type="GO" id="GO:1990351">
    <property type="term" value="C:transporter complex"/>
    <property type="evidence" value="ECO:0007669"/>
    <property type="project" value="TreeGrafter"/>
</dbReference>
<comment type="similarity">
    <text evidence="1">Belongs to the LptD family.</text>
</comment>
<comment type="function">
    <text evidence="1">Involved in the assembly of lipopolysaccharide (LPS) at the surface of the outer membrane.</text>
</comment>
<dbReference type="InterPro" id="IPR007543">
    <property type="entry name" value="LptD_C"/>
</dbReference>
<protein>
    <recommendedName>
        <fullName evidence="1">LPS-assembly protein LptD</fullName>
    </recommendedName>
</protein>
<dbReference type="InterPro" id="IPR020889">
    <property type="entry name" value="LipoPS_assembly_LptD"/>
</dbReference>
<dbReference type="HAMAP" id="MF_01411">
    <property type="entry name" value="LPS_assembly_LptD"/>
    <property type="match status" value="1"/>
</dbReference>
<reference evidence="3 4" key="1">
    <citation type="submission" date="2019-01" db="EMBL/GenBank/DDBJ databases">
        <title>Sinorhodobacter populi sp. nov. isolated from the symptomatic bark tissue of Populus euramericana canker.</title>
        <authorList>
            <person name="Xu G."/>
        </authorList>
    </citation>
    <scope>NUCLEOTIDE SEQUENCE [LARGE SCALE GENOMIC DNA]</scope>
    <source>
        <strain evidence="3 4">SK2B-1</strain>
    </source>
</reference>
<comment type="caution">
    <text evidence="1">Lacks conserved residue(s) required for the propagation of feature annotation.</text>
</comment>
<comment type="subunit">
    <text evidence="1">Component of the lipopolysaccharide transport and assembly complex.</text>
</comment>
<evidence type="ECO:0000313" key="3">
    <source>
        <dbReference type="EMBL" id="RWR20756.1"/>
    </source>
</evidence>
<name>A0A443JL75_9RHOB</name>
<feature type="signal peptide" evidence="1">
    <location>
        <begin position="1"/>
        <end position="26"/>
    </location>
</feature>
<dbReference type="Pfam" id="PF04453">
    <property type="entry name" value="LptD"/>
    <property type="match status" value="1"/>
</dbReference>
<proteinExistence type="inferred from homology"/>
<dbReference type="PANTHER" id="PTHR30189">
    <property type="entry name" value="LPS-ASSEMBLY PROTEIN"/>
    <property type="match status" value="1"/>
</dbReference>
<dbReference type="GO" id="GO:0043165">
    <property type="term" value="P:Gram-negative-bacterium-type cell outer membrane assembly"/>
    <property type="evidence" value="ECO:0007669"/>
    <property type="project" value="UniProtKB-UniRule"/>
</dbReference>
<evidence type="ECO:0000256" key="1">
    <source>
        <dbReference type="HAMAP-Rule" id="MF_01411"/>
    </source>
</evidence>
<dbReference type="PANTHER" id="PTHR30189:SF1">
    <property type="entry name" value="LPS-ASSEMBLY PROTEIN LPTD"/>
    <property type="match status" value="1"/>
</dbReference>
<keyword evidence="1" id="KW-0732">Signal</keyword>
<comment type="caution">
    <text evidence="3">The sequence shown here is derived from an EMBL/GenBank/DDBJ whole genome shotgun (WGS) entry which is preliminary data.</text>
</comment>
<dbReference type="InterPro" id="IPR050218">
    <property type="entry name" value="LptD"/>
</dbReference>
<feature type="domain" description="LptD C-terminal" evidence="2">
    <location>
        <begin position="290"/>
        <end position="660"/>
    </location>
</feature>
<accession>A0A443JL75</accession>
<feature type="chain" id="PRO_5019596633" description="LPS-assembly protein LptD" evidence="1">
    <location>
        <begin position="27"/>
        <end position="735"/>
    </location>
</feature>
<keyword evidence="1" id="KW-0998">Cell outer membrane</keyword>
<dbReference type="AlphaFoldDB" id="A0A443JL75"/>